<dbReference type="InterPro" id="IPR048150">
    <property type="entry name" value="Spore_exo_CotA-like"/>
</dbReference>
<name>A0A9X2MFS3_9FIRM</name>
<evidence type="ECO:0000313" key="1">
    <source>
        <dbReference type="EMBL" id="MCR1825087.1"/>
    </source>
</evidence>
<evidence type="ECO:0000313" key="2">
    <source>
        <dbReference type="Proteomes" id="UP001140817"/>
    </source>
</evidence>
<dbReference type="Proteomes" id="UP001140817">
    <property type="component" value="Unassembled WGS sequence"/>
</dbReference>
<dbReference type="RefSeq" id="WP_257560936.1">
    <property type="nucleotide sequence ID" value="NZ_JANKBY010000550.1"/>
</dbReference>
<dbReference type="NCBIfam" id="NF041648">
    <property type="entry name" value="spore_exo_CotA"/>
    <property type="match status" value="1"/>
</dbReference>
<proteinExistence type="predicted"/>
<gene>
    <name evidence="1" type="ORF">NSA58_20280</name>
</gene>
<reference evidence="1" key="1">
    <citation type="submission" date="2022-07" db="EMBL/GenBank/DDBJ databases">
        <title>Enhanced cultured diversity of the mouse gut microbiota enables custom-made synthetic communities.</title>
        <authorList>
            <person name="Afrizal A."/>
        </authorList>
    </citation>
    <scope>NUCLEOTIDE SEQUENCE</scope>
    <source>
        <strain evidence="1">DSM 29186</strain>
    </source>
</reference>
<protein>
    <submittedName>
        <fullName evidence="1">Uncharacterized protein</fullName>
    </submittedName>
</protein>
<keyword evidence="2" id="KW-1185">Reference proteome</keyword>
<feature type="non-terminal residue" evidence="1">
    <location>
        <position position="1"/>
    </location>
</feature>
<organism evidence="1 2">
    <name type="scientific">Terrisporobacter muris</name>
    <dbReference type="NCBI Taxonomy" id="2963284"/>
    <lineage>
        <taxon>Bacteria</taxon>
        <taxon>Bacillati</taxon>
        <taxon>Bacillota</taxon>
        <taxon>Clostridia</taxon>
        <taxon>Peptostreptococcales</taxon>
        <taxon>Peptostreptococcaceae</taxon>
        <taxon>Terrisporobacter</taxon>
    </lineage>
</organism>
<accession>A0A9X2MFS3</accession>
<dbReference type="EMBL" id="JANKBY010000550">
    <property type="protein sequence ID" value="MCR1825087.1"/>
    <property type="molecule type" value="Genomic_DNA"/>
</dbReference>
<sequence>VMSNNGWMVSRPCQNNEAHHCPGHKPEPKPCQKEDDCCCKKDMLKALELLFNEKIKEYVCFHKFSFIGRKYLVGTFLEKDEIGHDNTAAPWAKLKSIDPCQSDYINILANGFYYPIPTTVYHKYNYFVPYPVDKVSLCDLEAIQFEYYPCVGGWSFKERLTSLLDKKHPFMCCKDDDCCCGDTTFRNLSFSTNNVNLTAGWLALKNAEVLGRVGNVLVLSDTSSNKISFVCLESIGFYGSYYGFGGAYDTFDEPVTPDEPATLDEPNIE</sequence>
<comment type="caution">
    <text evidence="1">The sequence shown here is derived from an EMBL/GenBank/DDBJ whole genome shotgun (WGS) entry which is preliminary data.</text>
</comment>
<dbReference type="AlphaFoldDB" id="A0A9X2MFS3"/>